<dbReference type="EMBL" id="JMEE01000047">
    <property type="protein sequence ID" value="RWR00431.1"/>
    <property type="molecule type" value="Genomic_DNA"/>
</dbReference>
<proteinExistence type="predicted"/>
<evidence type="ECO:0000256" key="1">
    <source>
        <dbReference type="SAM" id="SignalP"/>
    </source>
</evidence>
<gene>
    <name evidence="2" type="ORF">ED28_18265</name>
</gene>
<organism evidence="2 3">
    <name type="scientific">[Pantoea] beijingensis</name>
    <dbReference type="NCBI Taxonomy" id="1324864"/>
    <lineage>
        <taxon>Bacteria</taxon>
        <taxon>Pseudomonadati</taxon>
        <taxon>Pseudomonadota</taxon>
        <taxon>Gammaproteobacteria</taxon>
        <taxon>Enterobacterales</taxon>
        <taxon>Erwiniaceae</taxon>
        <taxon>Erwinia</taxon>
    </lineage>
</organism>
<dbReference type="RefSeq" id="WP_164877320.1">
    <property type="nucleotide sequence ID" value="NZ_CP071409.1"/>
</dbReference>
<sequence length="133" mass="14816">MNKIIVTLFLTLVLGLLTACQNQQMASAIHPSETMAQRYQGVLPCADCEGIQSTLALQEGGRYQLSELYLGSNDVYQQQGTWTRTAEKLVLISEQGNKRYFRPVGNELEMMDTEGNPINSENNYRLTPIAVGN</sequence>
<keyword evidence="1" id="KW-0732">Signal</keyword>
<accession>A0A443I8I1</accession>
<reference evidence="2 3" key="1">
    <citation type="submission" date="2014-04" db="EMBL/GenBank/DDBJ databases">
        <title>Draft genome sequence of Pantoea beijingensis strain LMG 27579, an emerging pathogen to Pleurotus eryngii with potential industrial application.</title>
        <authorList>
            <person name="Xu F."/>
            <person name="Liu Y."/>
            <person name="Wang S."/>
            <person name="Yin Y."/>
            <person name="Ma Y."/>
            <person name="Zhao S."/>
            <person name="Rong C."/>
        </authorList>
    </citation>
    <scope>NUCLEOTIDE SEQUENCE [LARGE SCALE GENOMIC DNA]</scope>
    <source>
        <strain evidence="2 3">LMG 27579</strain>
    </source>
</reference>
<dbReference type="Gene3D" id="2.40.128.640">
    <property type="match status" value="1"/>
</dbReference>
<comment type="caution">
    <text evidence="2">The sequence shown here is derived from an EMBL/GenBank/DDBJ whole genome shotgun (WGS) entry which is preliminary data.</text>
</comment>
<protein>
    <recommendedName>
        <fullName evidence="4">Copper homeostasis protein</fullName>
    </recommendedName>
</protein>
<dbReference type="AlphaFoldDB" id="A0A443I8I1"/>
<keyword evidence="3" id="KW-1185">Reference proteome</keyword>
<dbReference type="InterPro" id="IPR007298">
    <property type="entry name" value="Cu-R_lipoprotein_NlpE"/>
</dbReference>
<feature type="chain" id="PRO_5019470861" description="Copper homeostasis protein" evidence="1">
    <location>
        <begin position="20"/>
        <end position="133"/>
    </location>
</feature>
<name>A0A443I8I1_9GAMM</name>
<evidence type="ECO:0000313" key="3">
    <source>
        <dbReference type="Proteomes" id="UP000288794"/>
    </source>
</evidence>
<evidence type="ECO:0008006" key="4">
    <source>
        <dbReference type="Google" id="ProtNLM"/>
    </source>
</evidence>
<feature type="signal peptide" evidence="1">
    <location>
        <begin position="1"/>
        <end position="19"/>
    </location>
</feature>
<evidence type="ECO:0000313" key="2">
    <source>
        <dbReference type="EMBL" id="RWR00431.1"/>
    </source>
</evidence>
<dbReference type="PROSITE" id="PS51257">
    <property type="entry name" value="PROKAR_LIPOPROTEIN"/>
    <property type="match status" value="1"/>
</dbReference>
<dbReference type="Proteomes" id="UP000288794">
    <property type="component" value="Unassembled WGS sequence"/>
</dbReference>
<dbReference type="Pfam" id="PF04170">
    <property type="entry name" value="NlpE"/>
    <property type="match status" value="1"/>
</dbReference>